<comment type="catalytic activity">
    <reaction evidence="7">
        <text>Couples ATP hydrolysis with the unwinding of duplex DNA by translocating in the 3'-5' direction.</text>
        <dbReference type="EC" id="5.6.2.4"/>
    </reaction>
</comment>
<comment type="catalytic activity">
    <reaction evidence="9">
        <text>ATP + H2O = ADP + phosphate + H(+)</text>
        <dbReference type="Rhea" id="RHEA:13065"/>
        <dbReference type="ChEBI" id="CHEBI:15377"/>
        <dbReference type="ChEBI" id="CHEBI:15378"/>
        <dbReference type="ChEBI" id="CHEBI:30616"/>
        <dbReference type="ChEBI" id="CHEBI:43474"/>
        <dbReference type="ChEBI" id="CHEBI:456216"/>
        <dbReference type="EC" id="5.6.2.4"/>
    </reaction>
</comment>
<dbReference type="Gene3D" id="3.40.50.300">
    <property type="entry name" value="P-loop containing nucleotide triphosphate hydrolases"/>
    <property type="match status" value="3"/>
</dbReference>
<dbReference type="Pfam" id="PF13361">
    <property type="entry name" value="UvrD_C"/>
    <property type="match status" value="1"/>
</dbReference>
<dbReference type="Pfam" id="PF00580">
    <property type="entry name" value="UvrD-helicase"/>
    <property type="match status" value="1"/>
</dbReference>
<dbReference type="Gene3D" id="1.10.10.160">
    <property type="match status" value="1"/>
</dbReference>
<evidence type="ECO:0000256" key="3">
    <source>
        <dbReference type="ARBA" id="ARBA00022801"/>
    </source>
</evidence>
<keyword evidence="14" id="KW-1185">Reference proteome</keyword>
<dbReference type="SUPFAM" id="SSF52540">
    <property type="entry name" value="P-loop containing nucleoside triphosphate hydrolases"/>
    <property type="match status" value="1"/>
</dbReference>
<evidence type="ECO:0000256" key="7">
    <source>
        <dbReference type="ARBA" id="ARBA00034617"/>
    </source>
</evidence>
<evidence type="ECO:0000313" key="14">
    <source>
        <dbReference type="Proteomes" id="UP000228552"/>
    </source>
</evidence>
<evidence type="ECO:0000256" key="11">
    <source>
        <dbReference type="SAM" id="Coils"/>
    </source>
</evidence>
<dbReference type="InterPro" id="IPR000212">
    <property type="entry name" value="DNA_helicase_UvrD/REP"/>
</dbReference>
<dbReference type="PANTHER" id="PTHR11070:SF63">
    <property type="entry name" value="DNA HELICASE IV"/>
    <property type="match status" value="1"/>
</dbReference>
<dbReference type="EMBL" id="CP024700">
    <property type="protein sequence ID" value="ATV60815.1"/>
    <property type="molecule type" value="Genomic_DNA"/>
</dbReference>
<feature type="binding site" evidence="10">
    <location>
        <begin position="185"/>
        <end position="192"/>
    </location>
    <ligand>
        <name>ATP</name>
        <dbReference type="ChEBI" id="CHEBI:30616"/>
    </ligand>
</feature>
<dbReference type="EC" id="5.6.2.4" evidence="8"/>
<dbReference type="InterPro" id="IPR014016">
    <property type="entry name" value="UvrD-like_ATP-bd"/>
</dbReference>
<feature type="domain" description="UvrD-like helicase ATP-binding" evidence="12">
    <location>
        <begin position="164"/>
        <end position="739"/>
    </location>
</feature>
<evidence type="ECO:0000259" key="12">
    <source>
        <dbReference type="PROSITE" id="PS51198"/>
    </source>
</evidence>
<organism evidence="13 14">
    <name type="scientific">Fusobacterium pseudoperiodonticum</name>
    <dbReference type="NCBI Taxonomy" id="2663009"/>
    <lineage>
        <taxon>Bacteria</taxon>
        <taxon>Fusobacteriati</taxon>
        <taxon>Fusobacteriota</taxon>
        <taxon>Fusobacteriia</taxon>
        <taxon>Fusobacteriales</taxon>
        <taxon>Fusobacteriaceae</taxon>
        <taxon>Fusobacterium</taxon>
    </lineage>
</organism>
<keyword evidence="6" id="KW-0413">Isomerase</keyword>
<accession>A0AAD0F0L7</accession>
<proteinExistence type="inferred from homology"/>
<protein>
    <recommendedName>
        <fullName evidence="8">DNA 3'-5' helicase</fullName>
        <ecNumber evidence="8">5.6.2.4</ecNumber>
    </recommendedName>
</protein>
<dbReference type="InterPro" id="IPR027417">
    <property type="entry name" value="P-loop_NTPase"/>
</dbReference>
<evidence type="ECO:0000256" key="4">
    <source>
        <dbReference type="ARBA" id="ARBA00022806"/>
    </source>
</evidence>
<dbReference type="AlphaFoldDB" id="A0AAD0F0L7"/>
<keyword evidence="11" id="KW-0175">Coiled coil</keyword>
<dbReference type="RefSeq" id="WP_099986570.1">
    <property type="nucleotide sequence ID" value="NZ_CP024700.1"/>
</dbReference>
<evidence type="ECO:0000256" key="10">
    <source>
        <dbReference type="PROSITE-ProRule" id="PRU00560"/>
    </source>
</evidence>
<evidence type="ECO:0000256" key="2">
    <source>
        <dbReference type="ARBA" id="ARBA00022741"/>
    </source>
</evidence>
<dbReference type="InterPro" id="IPR013986">
    <property type="entry name" value="DExx_box_DNA_helicase_dom_sf"/>
</dbReference>
<dbReference type="Proteomes" id="UP000228552">
    <property type="component" value="Chromosome"/>
</dbReference>
<evidence type="ECO:0000256" key="5">
    <source>
        <dbReference type="ARBA" id="ARBA00022840"/>
    </source>
</evidence>
<dbReference type="PROSITE" id="PS51198">
    <property type="entry name" value="UVRD_HELICASE_ATP_BIND"/>
    <property type="match status" value="1"/>
</dbReference>
<dbReference type="GO" id="GO:0000725">
    <property type="term" value="P:recombinational repair"/>
    <property type="evidence" value="ECO:0007669"/>
    <property type="project" value="TreeGrafter"/>
</dbReference>
<dbReference type="GO" id="GO:0005524">
    <property type="term" value="F:ATP binding"/>
    <property type="evidence" value="ECO:0007669"/>
    <property type="project" value="UniProtKB-UniRule"/>
</dbReference>
<evidence type="ECO:0000256" key="9">
    <source>
        <dbReference type="ARBA" id="ARBA00048988"/>
    </source>
</evidence>
<name>A0AAD0F0L7_9FUSO</name>
<feature type="coiled-coil region" evidence="11">
    <location>
        <begin position="18"/>
        <end position="86"/>
    </location>
</feature>
<evidence type="ECO:0000313" key="13">
    <source>
        <dbReference type="EMBL" id="ATV60815.1"/>
    </source>
</evidence>
<dbReference type="PANTHER" id="PTHR11070">
    <property type="entry name" value="UVRD / RECB / PCRA DNA HELICASE FAMILY MEMBER"/>
    <property type="match status" value="1"/>
</dbReference>
<gene>
    <name evidence="13" type="ORF">CTM74_02560</name>
</gene>
<evidence type="ECO:0000256" key="6">
    <source>
        <dbReference type="ARBA" id="ARBA00023235"/>
    </source>
</evidence>
<evidence type="ECO:0000256" key="1">
    <source>
        <dbReference type="ARBA" id="ARBA00009922"/>
    </source>
</evidence>
<dbReference type="GO" id="GO:0005829">
    <property type="term" value="C:cytosol"/>
    <property type="evidence" value="ECO:0007669"/>
    <property type="project" value="TreeGrafter"/>
</dbReference>
<dbReference type="GO" id="GO:0043138">
    <property type="term" value="F:3'-5' DNA helicase activity"/>
    <property type="evidence" value="ECO:0007669"/>
    <property type="project" value="UniProtKB-EC"/>
</dbReference>
<evidence type="ECO:0000256" key="8">
    <source>
        <dbReference type="ARBA" id="ARBA00034808"/>
    </source>
</evidence>
<keyword evidence="5 10" id="KW-0067">ATP-binding</keyword>
<sequence>MILEGLAALFGLALLSGSDKEEKKKKLIKKEKKEIAQKMIGLLKIALEEKMEKRGEYFEKNLKEQYNNIKIKIDNLLKEKEKYKGLKFYINNFKYKKYISKFEKLKDDFKVFNEYFDIIEDYQEYVEKLNNLFLSEEELKILNQEYVEKELNKNKEFFSNIDEKSLDEQQRKAIVIDEDNNLIVAGAGSGKTLTISGKVKYLVEKKNIDPKDILLITFTKSAAKEMTERVNKVGIEVEATTFHSLGLKISGYLENKEYEVLAKSYKILSDKTIKNILSNSDETIDALLEYSSYYVKDNETILDEKFKTKSDYLYTLNDLYTLREKTKNNLYECILKFKALFYKKFKKTEGFSKEYCLNLLNTLPNTKMIIELFNELKRQYFNFNEKELNDIKVFLDTMKNEYKNPKDFFEYLFLNEKLKSYNGIEVKSQEERSISNFLFLNGIKFKYETLYKNGEYIKPENSYKTIRGYTPDFYLPEYDIYIEHFGVDSDMKAHQYTESENKNYEKAIKWKRETHKLNGTDLIETYSFYQKEGILNKKLEEELKKRGVKFNPLTKEEKKLLLMINSNDEEFSAFCKLVNTFLTLFKAKNLKKGDLLKFKDEAMKENFYTSRKHLLFFKMFEPLYDYYNEKLKENKQIDFNDMINKAIDNLNNNSIEIIKKNSLNYKYIIIDEFQDTSISKFKLVKSIRDKMKECKIFTVGDDWQSIYRFAGSDISIFTEFEKYFGKTEVSFIEKTYRNSQELIDVAQNFIMKNENQLKKNLKSDKSLANPLLLKKIDKKDKDKIVFDILKTIAKENLNKKREVLILARNKYSFQQLDGKYFLVNNEDIKIEASNFINDKELKKLKYLKNIKLSIKTVHSSKGLEADEVILIDVDDDIIGFPNKITDDSVLGYVLSKADSFLFGEERRLFYVALTRTRNRCFILFDEKTPSYFVKELYEIKNKNLALLKDKKICKKCGSYMVKRINSKTNEEFFGCFHYPKCKYTESSK</sequence>
<comment type="similarity">
    <text evidence="1">Belongs to the helicase family. UvrD subfamily.</text>
</comment>
<keyword evidence="4 10" id="KW-0347">Helicase</keyword>
<dbReference type="GO" id="GO:0003677">
    <property type="term" value="F:DNA binding"/>
    <property type="evidence" value="ECO:0007669"/>
    <property type="project" value="InterPro"/>
</dbReference>
<keyword evidence="2 10" id="KW-0547">Nucleotide-binding</keyword>
<keyword evidence="3 10" id="KW-0378">Hydrolase</keyword>
<dbReference type="GO" id="GO:0016787">
    <property type="term" value="F:hydrolase activity"/>
    <property type="evidence" value="ECO:0007669"/>
    <property type="project" value="UniProtKB-UniRule"/>
</dbReference>
<dbReference type="InterPro" id="IPR014017">
    <property type="entry name" value="DNA_helicase_UvrD-like_C"/>
</dbReference>
<dbReference type="Gene3D" id="3.30.65.10">
    <property type="entry name" value="Bacterial Topoisomerase I, domain 1"/>
    <property type="match status" value="1"/>
</dbReference>
<reference evidence="13 14" key="1">
    <citation type="submission" date="2017-11" db="EMBL/GenBank/DDBJ databases">
        <title>Genome sequencing of Fusobacterium periodonticum KCOM 1263.</title>
        <authorList>
            <person name="Kook J.-K."/>
            <person name="Park S.-N."/>
            <person name="Lim Y.K."/>
        </authorList>
    </citation>
    <scope>NUCLEOTIDE SEQUENCE [LARGE SCALE GENOMIC DNA]</scope>
    <source>
        <strain evidence="13 14">KCOM 1263</strain>
    </source>
</reference>